<keyword evidence="4" id="KW-1185">Reference proteome</keyword>
<keyword evidence="1" id="KW-0732">Signal</keyword>
<comment type="caution">
    <text evidence="3">The sequence shown here is derived from an EMBL/GenBank/DDBJ whole genome shotgun (WGS) entry which is preliminary data.</text>
</comment>
<feature type="domain" description="Alkaline proteinase inhibitor/ Outer membrane lipoprotein Omp19" evidence="2">
    <location>
        <begin position="161"/>
        <end position="246"/>
    </location>
</feature>
<accession>A0ABR5DVR9</accession>
<reference evidence="3 4" key="1">
    <citation type="submission" date="2015-03" db="EMBL/GenBank/DDBJ databases">
        <authorList>
            <person name="Lepp D."/>
            <person name="Hassan Y.I."/>
            <person name="Li X.-Z."/>
            <person name="Zhou T."/>
        </authorList>
    </citation>
    <scope>NUCLEOTIDE SEQUENCE [LARGE SCALE GENOMIC DNA]</scope>
    <source>
        <strain evidence="3 4">Cr7-05</strain>
    </source>
</reference>
<dbReference type="SUPFAM" id="SSF50882">
    <property type="entry name" value="beta-Barrel protease inhibitors"/>
    <property type="match status" value="1"/>
</dbReference>
<protein>
    <recommendedName>
        <fullName evidence="2">Alkaline proteinase inhibitor/ Outer membrane lipoprotein Omp19 domain-containing protein</fullName>
    </recommendedName>
</protein>
<dbReference type="Pfam" id="PF02974">
    <property type="entry name" value="Inh"/>
    <property type="match status" value="1"/>
</dbReference>
<dbReference type="EMBL" id="LAPV01000141">
    <property type="protein sequence ID" value="KKC32112.1"/>
    <property type="molecule type" value="Genomic_DNA"/>
</dbReference>
<dbReference type="Gene3D" id="2.40.128.10">
    <property type="match status" value="1"/>
</dbReference>
<evidence type="ECO:0000313" key="3">
    <source>
        <dbReference type="EMBL" id="KKC32112.1"/>
    </source>
</evidence>
<dbReference type="Proteomes" id="UP000033519">
    <property type="component" value="Unassembled WGS sequence"/>
</dbReference>
<evidence type="ECO:0000259" key="2">
    <source>
        <dbReference type="Pfam" id="PF02974"/>
    </source>
</evidence>
<sequence length="246" mass="24751">MIWLWIVADRAVERSAAFGYKPAKLLTFIKPSGRSEPMTVWKRGSSALGVAAIAVVLAACQSTGSNTAGLNRIGAPTQLQPVQNSTVQQGTLPAIGATGTVAPGLSGQPVLGGVPTQTAMASPGMMTPGLGATTTANANGSFVTLPTSQPVAGGVSAGPEGVWNVAAGAASCRINLPMTAKTGTSYYRASAPGCTVPQIASVTGWQQVGSQLQLYDDNGNIAAFLAPSSGRYIGTISGGQAISMSR</sequence>
<dbReference type="InterPro" id="IPR016085">
    <property type="entry name" value="Protease_inh_B-barrel_dom"/>
</dbReference>
<evidence type="ECO:0000313" key="4">
    <source>
        <dbReference type="Proteomes" id="UP000033519"/>
    </source>
</evidence>
<gene>
    <name evidence="3" type="ORF">WH91_15155</name>
</gene>
<dbReference type="InterPro" id="IPR021140">
    <property type="entry name" value="Inh/Omp19"/>
</dbReference>
<organism evidence="3 4">
    <name type="scientific">Devosia psychrophila</name>
    <dbReference type="NCBI Taxonomy" id="728005"/>
    <lineage>
        <taxon>Bacteria</taxon>
        <taxon>Pseudomonadati</taxon>
        <taxon>Pseudomonadota</taxon>
        <taxon>Alphaproteobacteria</taxon>
        <taxon>Hyphomicrobiales</taxon>
        <taxon>Devosiaceae</taxon>
        <taxon>Devosia</taxon>
    </lineage>
</organism>
<name>A0ABR5DVR9_9HYPH</name>
<evidence type="ECO:0000256" key="1">
    <source>
        <dbReference type="ARBA" id="ARBA00022729"/>
    </source>
</evidence>
<proteinExistence type="predicted"/>